<keyword evidence="1" id="KW-1133">Transmembrane helix</keyword>
<feature type="transmembrane region" description="Helical" evidence="1">
    <location>
        <begin position="123"/>
        <end position="149"/>
    </location>
</feature>
<accession>A0ABU8X265</accession>
<comment type="caution">
    <text evidence="3">The sequence shown here is derived from an EMBL/GenBank/DDBJ whole genome shotgun (WGS) entry which is preliminary data.</text>
</comment>
<feature type="transmembrane region" description="Helical" evidence="1">
    <location>
        <begin position="40"/>
        <end position="60"/>
    </location>
</feature>
<protein>
    <submittedName>
        <fullName evidence="3">VTT domain-containing protein</fullName>
    </submittedName>
</protein>
<dbReference type="Proteomes" id="UP001367030">
    <property type="component" value="Unassembled WGS sequence"/>
</dbReference>
<keyword evidence="1" id="KW-0472">Membrane</keyword>
<name>A0ABU8X265_9BURK</name>
<dbReference type="InterPro" id="IPR032816">
    <property type="entry name" value="VTT_dom"/>
</dbReference>
<sequence length="184" mass="20415">MHPHQLLEHYGYYAVFFIGMFEGETILMLGAYAVHQGLMSMGPLIAVGALAAFCTDQFYFQVGRRKGKELMASRPKLAAHLARVQGFIERHPVATIFLMRFAWGFRVVMPAALGMGKMPIAKYIALDVVAAVVWATVVALFGVNIAGLVHALMSKVQHHEHVIVFGALAIALTLALLRQWRVRR</sequence>
<gene>
    <name evidence="3" type="ORF">WKW79_04795</name>
</gene>
<feature type="transmembrane region" description="Helical" evidence="1">
    <location>
        <begin position="161"/>
        <end position="177"/>
    </location>
</feature>
<feature type="domain" description="VTT" evidence="2">
    <location>
        <begin position="23"/>
        <end position="142"/>
    </location>
</feature>
<evidence type="ECO:0000313" key="3">
    <source>
        <dbReference type="EMBL" id="MEJ8853871.1"/>
    </source>
</evidence>
<organism evidence="3 4">
    <name type="scientific">Variovorax robiniae</name>
    <dbReference type="NCBI Taxonomy" id="1836199"/>
    <lineage>
        <taxon>Bacteria</taxon>
        <taxon>Pseudomonadati</taxon>
        <taxon>Pseudomonadota</taxon>
        <taxon>Betaproteobacteria</taxon>
        <taxon>Burkholderiales</taxon>
        <taxon>Comamonadaceae</taxon>
        <taxon>Variovorax</taxon>
    </lineage>
</organism>
<dbReference type="Pfam" id="PF09335">
    <property type="entry name" value="VTT_dom"/>
    <property type="match status" value="1"/>
</dbReference>
<feature type="transmembrane region" description="Helical" evidence="1">
    <location>
        <begin position="12"/>
        <end position="34"/>
    </location>
</feature>
<evidence type="ECO:0000313" key="4">
    <source>
        <dbReference type="Proteomes" id="UP001367030"/>
    </source>
</evidence>
<dbReference type="EMBL" id="JBBKZS010000002">
    <property type="protein sequence ID" value="MEJ8853871.1"/>
    <property type="molecule type" value="Genomic_DNA"/>
</dbReference>
<evidence type="ECO:0000259" key="2">
    <source>
        <dbReference type="Pfam" id="PF09335"/>
    </source>
</evidence>
<keyword evidence="4" id="KW-1185">Reference proteome</keyword>
<keyword evidence="1" id="KW-0812">Transmembrane</keyword>
<proteinExistence type="predicted"/>
<dbReference type="RefSeq" id="WP_340333970.1">
    <property type="nucleotide sequence ID" value="NZ_JBBKZS010000002.1"/>
</dbReference>
<evidence type="ECO:0000256" key="1">
    <source>
        <dbReference type="SAM" id="Phobius"/>
    </source>
</evidence>
<dbReference type="PANTHER" id="PTHR42709">
    <property type="entry name" value="ALKALINE PHOSPHATASE LIKE PROTEIN"/>
    <property type="match status" value="1"/>
</dbReference>
<dbReference type="InterPro" id="IPR051311">
    <property type="entry name" value="DedA_domain"/>
</dbReference>
<reference evidence="3 4" key="1">
    <citation type="submission" date="2024-03" db="EMBL/GenBank/DDBJ databases">
        <title>Novel species of the genus Variovorax.</title>
        <authorList>
            <person name="Liu Q."/>
            <person name="Xin Y.-H."/>
        </authorList>
    </citation>
    <scope>NUCLEOTIDE SEQUENCE [LARGE SCALE GENOMIC DNA]</scope>
    <source>
        <strain evidence="3 4">KACC 18901</strain>
    </source>
</reference>
<dbReference type="PANTHER" id="PTHR42709:SF2">
    <property type="entry name" value="INNER MEMBRANE PROTEIN YOHD"/>
    <property type="match status" value="1"/>
</dbReference>